<protein>
    <submittedName>
        <fullName evidence="1">Nuclear transport factor 2 family protein</fullName>
    </submittedName>
</protein>
<organism evidence="1 2">
    <name type="scientific">Motilibacter deserti</name>
    <dbReference type="NCBI Taxonomy" id="2714956"/>
    <lineage>
        <taxon>Bacteria</taxon>
        <taxon>Bacillati</taxon>
        <taxon>Actinomycetota</taxon>
        <taxon>Actinomycetes</taxon>
        <taxon>Motilibacterales</taxon>
        <taxon>Motilibacteraceae</taxon>
        <taxon>Motilibacter</taxon>
    </lineage>
</organism>
<evidence type="ECO:0000313" key="2">
    <source>
        <dbReference type="Proteomes" id="UP000800981"/>
    </source>
</evidence>
<comment type="caution">
    <text evidence="1">The sequence shown here is derived from an EMBL/GenBank/DDBJ whole genome shotgun (WGS) entry which is preliminary data.</text>
</comment>
<dbReference type="SUPFAM" id="SSF54427">
    <property type="entry name" value="NTF2-like"/>
    <property type="match status" value="1"/>
</dbReference>
<name>A0ABX0H2F6_9ACTN</name>
<dbReference type="Proteomes" id="UP000800981">
    <property type="component" value="Unassembled WGS sequence"/>
</dbReference>
<dbReference type="Gene3D" id="3.10.450.50">
    <property type="match status" value="1"/>
</dbReference>
<dbReference type="InterPro" id="IPR032710">
    <property type="entry name" value="NTF2-like_dom_sf"/>
</dbReference>
<gene>
    <name evidence="1" type="ORF">G9H71_19215</name>
</gene>
<evidence type="ECO:0000313" key="1">
    <source>
        <dbReference type="EMBL" id="NHC15917.1"/>
    </source>
</evidence>
<sequence>MADDDCIPDGDAITADDLSALVARMTEAADAYIRPLARARRGDVRHYLSLFDHPSDYTLMPPYGGPTSVGFELRVTLVFRRDGERWQVVHRHADPLVRAIPFEHCAQLARGLTE</sequence>
<keyword evidence="2" id="KW-1185">Reference proteome</keyword>
<dbReference type="RefSeq" id="WP_166284400.1">
    <property type="nucleotide sequence ID" value="NZ_JAANNP010000069.1"/>
</dbReference>
<reference evidence="1 2" key="1">
    <citation type="submission" date="2020-03" db="EMBL/GenBank/DDBJ databases">
        <title>Two novel Motilibacter sp.</title>
        <authorList>
            <person name="Liu S."/>
        </authorList>
    </citation>
    <scope>NUCLEOTIDE SEQUENCE [LARGE SCALE GENOMIC DNA]</scope>
    <source>
        <strain evidence="1 2">E257</strain>
    </source>
</reference>
<dbReference type="EMBL" id="JAANNP010000069">
    <property type="protein sequence ID" value="NHC15917.1"/>
    <property type="molecule type" value="Genomic_DNA"/>
</dbReference>
<proteinExistence type="predicted"/>
<accession>A0ABX0H2F6</accession>